<evidence type="ECO:0000313" key="1">
    <source>
        <dbReference type="EMBL" id="KIC65683.1"/>
    </source>
</evidence>
<reference evidence="1 2" key="1">
    <citation type="submission" date="2014-12" db="EMBL/GenBank/DDBJ databases">
        <title>Genome sequencing of Arthrobacter phenanthrenivorans SWC37.</title>
        <authorList>
            <person name="Tan P.W."/>
            <person name="Chan K.-G."/>
        </authorList>
    </citation>
    <scope>NUCLEOTIDE SEQUENCE [LARGE SCALE GENOMIC DNA]</scope>
    <source>
        <strain evidence="1 2">SWC37</strain>
    </source>
</reference>
<organism evidence="1 2">
    <name type="scientific">Pseudarthrobacter phenanthrenivorans</name>
    <name type="common">Arthrobacter phenanthrenivorans</name>
    <dbReference type="NCBI Taxonomy" id="361575"/>
    <lineage>
        <taxon>Bacteria</taxon>
        <taxon>Bacillati</taxon>
        <taxon>Actinomycetota</taxon>
        <taxon>Actinomycetes</taxon>
        <taxon>Micrococcales</taxon>
        <taxon>Micrococcaceae</taxon>
        <taxon>Pseudarthrobacter</taxon>
    </lineage>
</organism>
<dbReference type="EMBL" id="JWTB01000030">
    <property type="protein sequence ID" value="KIC65683.1"/>
    <property type="molecule type" value="Genomic_DNA"/>
</dbReference>
<dbReference type="Proteomes" id="UP000031196">
    <property type="component" value="Unassembled WGS sequence"/>
</dbReference>
<protein>
    <submittedName>
        <fullName evidence="1">Calpastatin</fullName>
    </submittedName>
</protein>
<dbReference type="SUPFAM" id="SSF140736">
    <property type="entry name" value="Rv1873-like"/>
    <property type="match status" value="1"/>
</dbReference>
<dbReference type="Pfam" id="PF08837">
    <property type="entry name" value="DUF1810"/>
    <property type="match status" value="1"/>
</dbReference>
<accession>A0A0B4EG96</accession>
<name>A0A0B4EG96_PSEPS</name>
<dbReference type="Gene3D" id="1.25.40.380">
    <property type="entry name" value="Protein of unknown function DUF1810"/>
    <property type="match status" value="1"/>
</dbReference>
<dbReference type="RefSeq" id="WP_043454539.1">
    <property type="nucleotide sequence ID" value="NZ_JWTB01000030.1"/>
</dbReference>
<dbReference type="PIRSF" id="PIRSF008546">
    <property type="entry name" value="UCP008546"/>
    <property type="match status" value="1"/>
</dbReference>
<dbReference type="OrthoDB" id="9801870at2"/>
<dbReference type="InterPro" id="IPR014937">
    <property type="entry name" value="DUF1810"/>
</dbReference>
<comment type="caution">
    <text evidence="1">The sequence shown here is derived from an EMBL/GenBank/DDBJ whole genome shotgun (WGS) entry which is preliminary data.</text>
</comment>
<sequence>MNEPFGLDRFVAAQDSGGTYEQALGELQVGSKSGHWMWFIFPQIAGLGQSETSRRYAISSLAEARAYLDHEVLGPRLLECAMVLANHADQSAEDIFGGIDAKKLRSSMTLFLRAAPGETVFKTVLAQFFGGEPDPATDQLLAGQDASDHEAGG</sequence>
<evidence type="ECO:0000313" key="2">
    <source>
        <dbReference type="Proteomes" id="UP000031196"/>
    </source>
</evidence>
<gene>
    <name evidence="1" type="ORF">RM50_15545</name>
</gene>
<dbReference type="InterPro" id="IPR036287">
    <property type="entry name" value="Rv1873-like_sf"/>
</dbReference>
<dbReference type="AlphaFoldDB" id="A0A0B4EG96"/>
<proteinExistence type="predicted"/>